<evidence type="ECO:0008006" key="3">
    <source>
        <dbReference type="Google" id="ProtNLM"/>
    </source>
</evidence>
<dbReference type="HOGENOM" id="CLU_171164_1_0_3"/>
<protein>
    <recommendedName>
        <fullName evidence="3">DUF2811 domain-containing protein</fullName>
    </recommendedName>
</protein>
<dbReference type="EMBL" id="CP000095">
    <property type="protein sequence ID" value="AAZ58071.1"/>
    <property type="molecule type" value="Genomic_DNA"/>
</dbReference>
<reference evidence="1 2" key="1">
    <citation type="journal article" date="2007" name="PLoS Genet.">
        <title>Patterns and implications of gene gain and loss in the evolution of Prochlorococcus.</title>
        <authorList>
            <person name="Kettler G.C."/>
            <person name="Martiny A.C."/>
            <person name="Huang K."/>
            <person name="Zucker J."/>
            <person name="Coleman M.L."/>
            <person name="Rodrigue S."/>
            <person name="Chen F."/>
            <person name="Lapidus A."/>
            <person name="Ferriera S."/>
            <person name="Johnson J."/>
            <person name="Steglich C."/>
            <person name="Church G.M."/>
            <person name="Richardson P."/>
            <person name="Chisholm S.W."/>
        </authorList>
    </citation>
    <scope>NUCLEOTIDE SEQUENCE [LARGE SCALE GENOMIC DNA]</scope>
    <source>
        <strain evidence="1 2">NATL2A</strain>
    </source>
</reference>
<dbReference type="RefSeq" id="WP_011294671.1">
    <property type="nucleotide sequence ID" value="NC_007335.2"/>
</dbReference>
<dbReference type="KEGG" id="pmn:PMN2A_0580"/>
<keyword evidence="2" id="KW-1185">Reference proteome</keyword>
<accession>Q46KA7</accession>
<organism evidence="1 2">
    <name type="scientific">Prochlorococcus marinus (strain NATL2A)</name>
    <dbReference type="NCBI Taxonomy" id="59920"/>
    <lineage>
        <taxon>Bacteria</taxon>
        <taxon>Bacillati</taxon>
        <taxon>Cyanobacteriota</taxon>
        <taxon>Cyanophyceae</taxon>
        <taxon>Synechococcales</taxon>
        <taxon>Prochlorococcaceae</taxon>
        <taxon>Prochlorococcus</taxon>
    </lineage>
</organism>
<name>Q46KA7_PROMT</name>
<dbReference type="Proteomes" id="UP000002535">
    <property type="component" value="Chromosome"/>
</dbReference>
<dbReference type="AlphaFoldDB" id="Q46KA7"/>
<dbReference type="OrthoDB" id="515579at2"/>
<evidence type="ECO:0000313" key="2">
    <source>
        <dbReference type="Proteomes" id="UP000002535"/>
    </source>
</evidence>
<proteinExistence type="predicted"/>
<sequence length="96" mass="11205">MHNPGLETVQQKKIDQRKSLSINSQTESIVSFIEDVPVYLNDAIRKFIDEHPNWDQHRLMQAAISGYLLEKGVTSIEMRRFYSQSMFCKKSMRGNI</sequence>
<dbReference type="InterPro" id="IPR021231">
    <property type="entry name" value="DUF2811"/>
</dbReference>
<dbReference type="PhylomeDB" id="Q46KA7"/>
<dbReference type="STRING" id="59920.PMN2A_0580"/>
<gene>
    <name evidence="1" type="ordered locus">PMN2A_0580</name>
</gene>
<evidence type="ECO:0000313" key="1">
    <source>
        <dbReference type="EMBL" id="AAZ58071.1"/>
    </source>
</evidence>
<dbReference type="Pfam" id="PF10929">
    <property type="entry name" value="DUF2811"/>
    <property type="match status" value="1"/>
</dbReference>